<dbReference type="PROSITE" id="PS50259">
    <property type="entry name" value="G_PROTEIN_RECEP_F3_4"/>
    <property type="match status" value="1"/>
</dbReference>
<evidence type="ECO:0000256" key="12">
    <source>
        <dbReference type="SAM" id="Phobius"/>
    </source>
</evidence>
<dbReference type="Ensembl" id="ENSPMRT00000026142.1">
    <property type="protein sequence ID" value="ENSPMRP00000024640.1"/>
    <property type="gene ID" value="ENSPMRG00000015909.1"/>
</dbReference>
<evidence type="ECO:0000256" key="2">
    <source>
        <dbReference type="ARBA" id="ARBA00007242"/>
    </source>
</evidence>
<dbReference type="Proteomes" id="UP000472272">
    <property type="component" value="Chromosome 13"/>
</dbReference>
<feature type="transmembrane region" description="Helical" evidence="12">
    <location>
        <begin position="738"/>
        <end position="760"/>
    </location>
</feature>
<feature type="transmembrane region" description="Helical" evidence="12">
    <location>
        <begin position="517"/>
        <end position="537"/>
    </location>
</feature>
<keyword evidence="10" id="KW-0325">Glycoprotein</keyword>
<feature type="transmembrane region" description="Helical" evidence="12">
    <location>
        <begin position="588"/>
        <end position="612"/>
    </location>
</feature>
<dbReference type="InterPro" id="IPR009030">
    <property type="entry name" value="Growth_fac_rcpt_cys_sf"/>
</dbReference>
<dbReference type="InterPro" id="IPR011500">
    <property type="entry name" value="GPCR_3_9-Cys_dom"/>
</dbReference>
<evidence type="ECO:0000256" key="4">
    <source>
        <dbReference type="ARBA" id="ARBA00022692"/>
    </source>
</evidence>
<proteinExistence type="inferred from homology"/>
<keyword evidence="16" id="KW-1185">Reference proteome</keyword>
<dbReference type="Pfam" id="PF07562">
    <property type="entry name" value="NCD3G"/>
    <property type="match status" value="1"/>
</dbReference>
<dbReference type="PRINTS" id="PR01535">
    <property type="entry name" value="VOMERONASL2R"/>
</dbReference>
<dbReference type="AlphaFoldDB" id="A0A670JL10"/>
<evidence type="ECO:0000313" key="15">
    <source>
        <dbReference type="Ensembl" id="ENSPMRP00000024640.1"/>
    </source>
</evidence>
<name>A0A670JL10_PODMU</name>
<reference evidence="15" key="3">
    <citation type="submission" date="2025-09" db="UniProtKB">
        <authorList>
            <consortium name="Ensembl"/>
        </authorList>
    </citation>
    <scope>IDENTIFICATION</scope>
</reference>
<feature type="transmembrane region" description="Helical" evidence="12">
    <location>
        <begin position="677"/>
        <end position="700"/>
    </location>
</feature>
<dbReference type="SUPFAM" id="SSF53822">
    <property type="entry name" value="Periplasmic binding protein-like I"/>
    <property type="match status" value="1"/>
</dbReference>
<dbReference type="SUPFAM" id="SSF57184">
    <property type="entry name" value="Growth factor receptor domain"/>
    <property type="match status" value="1"/>
</dbReference>
<evidence type="ECO:0000256" key="6">
    <source>
        <dbReference type="ARBA" id="ARBA00022989"/>
    </source>
</evidence>
<dbReference type="InterPro" id="IPR028082">
    <property type="entry name" value="Peripla_BP_I"/>
</dbReference>
<accession>A0A670JL10</accession>
<evidence type="ECO:0000256" key="7">
    <source>
        <dbReference type="ARBA" id="ARBA00023040"/>
    </source>
</evidence>
<dbReference type="FunFam" id="3.40.50.2300:FF:000024">
    <property type="entry name" value="Vomeronasal 2, receptor 73"/>
    <property type="match status" value="1"/>
</dbReference>
<keyword evidence="6 12" id="KW-1133">Transmembrane helix</keyword>
<dbReference type="GO" id="GO:0004930">
    <property type="term" value="F:G protein-coupled receptor activity"/>
    <property type="evidence" value="ECO:0007669"/>
    <property type="project" value="UniProtKB-KW"/>
</dbReference>
<feature type="transmembrane region" description="Helical" evidence="12">
    <location>
        <begin position="712"/>
        <end position="732"/>
    </location>
</feature>
<reference evidence="15" key="2">
    <citation type="submission" date="2025-08" db="UniProtKB">
        <authorList>
            <consortium name="Ensembl"/>
        </authorList>
    </citation>
    <scope>IDENTIFICATION</scope>
</reference>
<comment type="similarity">
    <text evidence="2">Belongs to the G-protein coupled receptor 3 family.</text>
</comment>
<feature type="signal peptide" evidence="13">
    <location>
        <begin position="1"/>
        <end position="16"/>
    </location>
</feature>
<dbReference type="Gene3D" id="2.10.50.30">
    <property type="entry name" value="GPCR, family 3, nine cysteines domain"/>
    <property type="match status" value="1"/>
</dbReference>
<dbReference type="PANTHER" id="PTHR24061:SF599">
    <property type="entry name" value="G-PROTEIN COUPLED RECEPTORS FAMILY 3 PROFILE DOMAIN-CONTAINING PROTEIN"/>
    <property type="match status" value="1"/>
</dbReference>
<dbReference type="InterPro" id="IPR000337">
    <property type="entry name" value="GPCR_3"/>
</dbReference>
<dbReference type="GeneTree" id="ENSGT00950000182788"/>
<sequence length="783" mass="88601">MKCSNVFLWLIGYSFAVKEINENPSILSNISLGFYILNSYFSARMTYKASLSLLSKQQRFVPNFCCDDDQNKLIAFIGGSISEISVNMAIISAMHKTPQVSSWSRDTTKVMHHLDQGSYQYMGAVQLLQHFRWTWVGLLAVADDKGDQFLQTMVPMLSQNGICYAFILRIPKCNYVDELIELLIQQRKNYEIVVDRKVSVFFVYGEPPSFQVLRMLLFLAPFLSLPPLGKVWIVTSHWDFESLSIQKIWDIQTFHGSISFSVHSNQPLGFQKFIKGVRPSWAKGDGFIQDFWEQAFSCSLKSNEEEERENKICTGKEKMENIPGVLFEMDMTGHSYNVYNAVYAVAHALHAMYMHSFKYRTMEEGRKLAVQNIQPWGLFGDEGIHFDKEIVHFDGNGEMVASFDVTNWMMFPNGSVMRVKVGRLEPQAPPGKELTIHDDQIALPVSICNDNCYPGYSRKKKEGERFCCYDCARCPEGKISHQKDMDTCVNCPEDQYPNKDQTECIPRVPNYLTYKESLGIILAILIISFSLITILILGTFRKHNETPIVKANNQTLTYTLLISLLLCFLCSLLFIGQPGMVTCLLRQTIFGIVFSVALSSVLAKTITVVLAFMATKPGSRMRKWIGKGLANSIVLSCSSIQVGICTVWLFVSPPFPDVDMQSLDGEIILECNEGSATMFYCVLGYMGFLAIVSFIVAFLARKLPDSFNEAKFITFSMLVFGTVWLSFVPTYLSTKGKYMVAVEIFSILSSSAGLLGCIFFPKCYIIVLRPELNSRDQLIKGRK</sequence>
<evidence type="ECO:0000256" key="13">
    <source>
        <dbReference type="SAM" id="SignalP"/>
    </source>
</evidence>
<keyword evidence="9" id="KW-0675">Receptor</keyword>
<dbReference type="PROSITE" id="PS00981">
    <property type="entry name" value="G_PROTEIN_RECEP_F3_3"/>
    <property type="match status" value="1"/>
</dbReference>
<evidence type="ECO:0000256" key="1">
    <source>
        <dbReference type="ARBA" id="ARBA00004651"/>
    </source>
</evidence>
<dbReference type="InterPro" id="IPR017978">
    <property type="entry name" value="GPCR_3_C"/>
</dbReference>
<dbReference type="Gene3D" id="3.40.50.2300">
    <property type="match status" value="2"/>
</dbReference>
<feature type="domain" description="G-protein coupled receptors family 3 profile" evidence="14">
    <location>
        <begin position="518"/>
        <end position="782"/>
    </location>
</feature>
<dbReference type="GO" id="GO:0005886">
    <property type="term" value="C:plasma membrane"/>
    <property type="evidence" value="ECO:0007669"/>
    <property type="project" value="UniProtKB-SubCell"/>
</dbReference>
<dbReference type="InterPro" id="IPR038550">
    <property type="entry name" value="GPCR_3_9-Cys_sf"/>
</dbReference>
<comment type="subcellular location">
    <subcellularLocation>
        <location evidence="1">Cell membrane</location>
        <topology evidence="1">Multi-pass membrane protein</topology>
    </subcellularLocation>
</comment>
<dbReference type="OMA" id="NYKCNSQ"/>
<evidence type="ECO:0000256" key="11">
    <source>
        <dbReference type="ARBA" id="ARBA00023224"/>
    </source>
</evidence>
<evidence type="ECO:0000256" key="8">
    <source>
        <dbReference type="ARBA" id="ARBA00023136"/>
    </source>
</evidence>
<keyword evidence="3" id="KW-1003">Cell membrane</keyword>
<protein>
    <recommendedName>
        <fullName evidence="14">G-protein coupled receptors family 3 profile domain-containing protein</fullName>
    </recommendedName>
</protein>
<dbReference type="InterPro" id="IPR004073">
    <property type="entry name" value="GPCR_3_vmron_rcpt_2"/>
</dbReference>
<dbReference type="Pfam" id="PF01094">
    <property type="entry name" value="ANF_receptor"/>
    <property type="match status" value="1"/>
</dbReference>
<feature type="chain" id="PRO_5025560070" description="G-protein coupled receptors family 3 profile domain-containing protein" evidence="13">
    <location>
        <begin position="17"/>
        <end position="783"/>
    </location>
</feature>
<feature type="transmembrane region" description="Helical" evidence="12">
    <location>
        <begin position="558"/>
        <end position="576"/>
    </location>
</feature>
<dbReference type="FunFam" id="2.10.50.30:FF:000002">
    <property type="entry name" value="Vomeronasal 2 receptor, h1"/>
    <property type="match status" value="1"/>
</dbReference>
<evidence type="ECO:0000256" key="10">
    <source>
        <dbReference type="ARBA" id="ARBA00023180"/>
    </source>
</evidence>
<dbReference type="InterPro" id="IPR000068">
    <property type="entry name" value="GPCR_3_Ca_sens_rcpt-rel"/>
</dbReference>
<dbReference type="Pfam" id="PF00003">
    <property type="entry name" value="7tm_3"/>
    <property type="match status" value="1"/>
</dbReference>
<keyword evidence="11" id="KW-0807">Transducer</keyword>
<evidence type="ECO:0000256" key="5">
    <source>
        <dbReference type="ARBA" id="ARBA00022729"/>
    </source>
</evidence>
<keyword evidence="7" id="KW-0297">G-protein coupled receptor</keyword>
<evidence type="ECO:0000259" key="14">
    <source>
        <dbReference type="PROSITE" id="PS50259"/>
    </source>
</evidence>
<keyword evidence="5 13" id="KW-0732">Signal</keyword>
<evidence type="ECO:0000313" key="16">
    <source>
        <dbReference type="Proteomes" id="UP000472272"/>
    </source>
</evidence>
<dbReference type="PRINTS" id="PR00248">
    <property type="entry name" value="GPCRMGR"/>
</dbReference>
<evidence type="ECO:0000256" key="3">
    <source>
        <dbReference type="ARBA" id="ARBA00022475"/>
    </source>
</evidence>
<dbReference type="InterPro" id="IPR001828">
    <property type="entry name" value="ANF_lig-bd_rcpt"/>
</dbReference>
<dbReference type="CDD" id="cd15283">
    <property type="entry name" value="7tmC_V2R_pheromone"/>
    <property type="match status" value="1"/>
</dbReference>
<feature type="transmembrane region" description="Helical" evidence="12">
    <location>
        <begin position="633"/>
        <end position="651"/>
    </location>
</feature>
<evidence type="ECO:0000256" key="9">
    <source>
        <dbReference type="ARBA" id="ARBA00023170"/>
    </source>
</evidence>
<dbReference type="InterPro" id="IPR017979">
    <property type="entry name" value="GPCR_3_CS"/>
</dbReference>
<keyword evidence="8 12" id="KW-0472">Membrane</keyword>
<reference evidence="15 16" key="1">
    <citation type="journal article" date="2019" name="Proc. Natl. Acad. Sci. U.S.A.">
        <title>Regulatory changes in pterin and carotenoid genes underlie balanced color polymorphisms in the wall lizard.</title>
        <authorList>
            <person name="Andrade P."/>
            <person name="Pinho C."/>
            <person name="Perez I de Lanuza G."/>
            <person name="Afonso S."/>
            <person name="Brejcha J."/>
            <person name="Rubin C.J."/>
            <person name="Wallerman O."/>
            <person name="Pereira P."/>
            <person name="Sabatino S.J."/>
            <person name="Bellati A."/>
            <person name="Pellitteri-Rosa D."/>
            <person name="Bosakova Z."/>
            <person name="Bunikis I."/>
            <person name="Carretero M.A."/>
            <person name="Feiner N."/>
            <person name="Marsik P."/>
            <person name="Pauperio F."/>
            <person name="Salvi D."/>
            <person name="Soler L."/>
            <person name="While G.M."/>
            <person name="Uller T."/>
            <person name="Font E."/>
            <person name="Andersson L."/>
            <person name="Carneiro M."/>
        </authorList>
    </citation>
    <scope>NUCLEOTIDE SEQUENCE</scope>
</reference>
<keyword evidence="4 12" id="KW-0812">Transmembrane</keyword>
<dbReference type="PANTHER" id="PTHR24061">
    <property type="entry name" value="CALCIUM-SENSING RECEPTOR-RELATED"/>
    <property type="match status" value="1"/>
</dbReference>
<organism evidence="15 16">
    <name type="scientific">Podarcis muralis</name>
    <name type="common">Wall lizard</name>
    <name type="synonym">Lacerta muralis</name>
    <dbReference type="NCBI Taxonomy" id="64176"/>
    <lineage>
        <taxon>Eukaryota</taxon>
        <taxon>Metazoa</taxon>
        <taxon>Chordata</taxon>
        <taxon>Craniata</taxon>
        <taxon>Vertebrata</taxon>
        <taxon>Euteleostomi</taxon>
        <taxon>Lepidosauria</taxon>
        <taxon>Squamata</taxon>
        <taxon>Bifurcata</taxon>
        <taxon>Unidentata</taxon>
        <taxon>Episquamata</taxon>
        <taxon>Laterata</taxon>
        <taxon>Lacertibaenia</taxon>
        <taxon>Lacertidae</taxon>
        <taxon>Podarcis</taxon>
    </lineage>
</organism>